<organism evidence="1 2">
    <name type="scientific">Fusarium mangiferae</name>
    <name type="common">Mango malformation disease fungus</name>
    <dbReference type="NCBI Taxonomy" id="192010"/>
    <lineage>
        <taxon>Eukaryota</taxon>
        <taxon>Fungi</taxon>
        <taxon>Dikarya</taxon>
        <taxon>Ascomycota</taxon>
        <taxon>Pezizomycotina</taxon>
        <taxon>Sordariomycetes</taxon>
        <taxon>Hypocreomycetidae</taxon>
        <taxon>Hypocreales</taxon>
        <taxon>Nectriaceae</taxon>
        <taxon>Fusarium</taxon>
        <taxon>Fusarium fujikuroi species complex</taxon>
    </lineage>
</organism>
<gene>
    <name evidence="1" type="ORF">FMAN_15420</name>
</gene>
<name>A0A1L7UMZ6_FUSMA</name>
<sequence>MFGRNARSADASLKSGLIVVTYSITIHGRNALIAAISHTATLLLLTMRKSMSCDLATNAYRWSQKMHMMTIYVTNMNTSWNIIAK</sequence>
<dbReference type="Proteomes" id="UP000184255">
    <property type="component" value="Unassembled WGS sequence"/>
</dbReference>
<dbReference type="EMBL" id="FCQH01000032">
    <property type="protein sequence ID" value="CVL09137.1"/>
    <property type="molecule type" value="Genomic_DNA"/>
</dbReference>
<dbReference type="GeneID" id="65094661"/>
<comment type="caution">
    <text evidence="1">The sequence shown here is derived from an EMBL/GenBank/DDBJ whole genome shotgun (WGS) entry which is preliminary data.</text>
</comment>
<dbReference type="AlphaFoldDB" id="A0A1L7UMZ6"/>
<proteinExistence type="predicted"/>
<accession>A0A1L7UMZ6</accession>
<reference evidence="2" key="1">
    <citation type="journal article" date="2016" name="Genome Biol. Evol.">
        <title>Comparative 'omics' of the Fusarium fujikuroi species complex highlights differences in genetic potential and metabolite synthesis.</title>
        <authorList>
            <person name="Niehaus E.-M."/>
            <person name="Muensterkoetter M."/>
            <person name="Proctor R.H."/>
            <person name="Brown D.W."/>
            <person name="Sharon A."/>
            <person name="Idan Y."/>
            <person name="Oren-Young L."/>
            <person name="Sieber C.M."/>
            <person name="Novak O."/>
            <person name="Pencik A."/>
            <person name="Tarkowska D."/>
            <person name="Hromadova K."/>
            <person name="Freeman S."/>
            <person name="Maymon M."/>
            <person name="Elazar M."/>
            <person name="Youssef S.A."/>
            <person name="El-Shabrawy E.S.M."/>
            <person name="Shalaby A.B.A."/>
            <person name="Houterman P."/>
            <person name="Brock N.L."/>
            <person name="Burkhardt I."/>
            <person name="Tsavkelova E.A."/>
            <person name="Dickschat J.S."/>
            <person name="Galuszka P."/>
            <person name="Gueldener U."/>
            <person name="Tudzynski B."/>
        </authorList>
    </citation>
    <scope>NUCLEOTIDE SEQUENCE [LARGE SCALE GENOMIC DNA]</scope>
    <source>
        <strain evidence="2">MRC7560</strain>
    </source>
</reference>
<dbReference type="RefSeq" id="XP_041691480.1">
    <property type="nucleotide sequence ID" value="XM_041826141.1"/>
</dbReference>
<evidence type="ECO:0000313" key="1">
    <source>
        <dbReference type="EMBL" id="CVL09137.1"/>
    </source>
</evidence>
<evidence type="ECO:0000313" key="2">
    <source>
        <dbReference type="Proteomes" id="UP000184255"/>
    </source>
</evidence>
<dbReference type="VEuPathDB" id="FungiDB:FMAN_15420"/>
<keyword evidence="2" id="KW-1185">Reference proteome</keyword>
<protein>
    <submittedName>
        <fullName evidence="1">Uncharacterized protein</fullName>
    </submittedName>
</protein>